<dbReference type="InterPro" id="IPR010982">
    <property type="entry name" value="Lambda_DNA-bd_dom_sf"/>
</dbReference>
<evidence type="ECO:0000259" key="4">
    <source>
        <dbReference type="PROSITE" id="PS50932"/>
    </source>
</evidence>
<reference evidence="6" key="1">
    <citation type="journal article" date="2019" name="Int. J. Syst. Evol. Microbiol.">
        <title>The Global Catalogue of Microorganisms (GCM) 10K type strain sequencing project: providing services to taxonomists for standard genome sequencing and annotation.</title>
        <authorList>
            <consortium name="The Broad Institute Genomics Platform"/>
            <consortium name="The Broad Institute Genome Sequencing Center for Infectious Disease"/>
            <person name="Wu L."/>
            <person name="Ma J."/>
        </authorList>
    </citation>
    <scope>NUCLEOTIDE SEQUENCE [LARGE SCALE GENOMIC DNA]</scope>
    <source>
        <strain evidence="6">NBRC 101365</strain>
    </source>
</reference>
<dbReference type="PANTHER" id="PTHR30146">
    <property type="entry name" value="LACI-RELATED TRANSCRIPTIONAL REPRESSOR"/>
    <property type="match status" value="1"/>
</dbReference>
<dbReference type="InterPro" id="IPR000843">
    <property type="entry name" value="HTH_LacI"/>
</dbReference>
<comment type="caution">
    <text evidence="5">The sequence shown here is derived from an EMBL/GenBank/DDBJ whole genome shotgun (WGS) entry which is preliminary data.</text>
</comment>
<dbReference type="SUPFAM" id="SSF53822">
    <property type="entry name" value="Periplasmic binding protein-like I"/>
    <property type="match status" value="1"/>
</dbReference>
<dbReference type="PANTHER" id="PTHR30146:SF152">
    <property type="entry name" value="TRANSCRIPTIONAL REGULATORY PROTEIN"/>
    <property type="match status" value="1"/>
</dbReference>
<dbReference type="CDD" id="cd06307">
    <property type="entry name" value="PBP1_sugar_binding"/>
    <property type="match status" value="1"/>
</dbReference>
<dbReference type="Pfam" id="PF13407">
    <property type="entry name" value="Peripla_BP_4"/>
    <property type="match status" value="1"/>
</dbReference>
<keyword evidence="1" id="KW-0805">Transcription regulation</keyword>
<gene>
    <name evidence="5" type="ORF">GCM10007874_23100</name>
</gene>
<evidence type="ECO:0000256" key="2">
    <source>
        <dbReference type="ARBA" id="ARBA00023125"/>
    </source>
</evidence>
<dbReference type="CDD" id="cd01392">
    <property type="entry name" value="HTH_LacI"/>
    <property type="match status" value="1"/>
</dbReference>
<dbReference type="Pfam" id="PF00356">
    <property type="entry name" value="LacI"/>
    <property type="match status" value="1"/>
</dbReference>
<evidence type="ECO:0000313" key="6">
    <source>
        <dbReference type="Proteomes" id="UP001156882"/>
    </source>
</evidence>
<accession>A0ABQ6CG03</accession>
<dbReference type="PROSITE" id="PS50932">
    <property type="entry name" value="HTH_LACI_2"/>
    <property type="match status" value="1"/>
</dbReference>
<dbReference type="InterPro" id="IPR028082">
    <property type="entry name" value="Peripla_BP_I"/>
</dbReference>
<dbReference type="Gene3D" id="3.40.50.2300">
    <property type="match status" value="2"/>
</dbReference>
<protein>
    <submittedName>
        <fullName evidence="5">LacI family transcriptional regulator</fullName>
    </submittedName>
</protein>
<organism evidence="5 6">
    <name type="scientific">Labrys miyagiensis</name>
    <dbReference type="NCBI Taxonomy" id="346912"/>
    <lineage>
        <taxon>Bacteria</taxon>
        <taxon>Pseudomonadati</taxon>
        <taxon>Pseudomonadota</taxon>
        <taxon>Alphaproteobacteria</taxon>
        <taxon>Hyphomicrobiales</taxon>
        <taxon>Xanthobacteraceae</taxon>
        <taxon>Labrys</taxon>
    </lineage>
</organism>
<keyword evidence="2" id="KW-0238">DNA-binding</keyword>
<evidence type="ECO:0000256" key="1">
    <source>
        <dbReference type="ARBA" id="ARBA00023015"/>
    </source>
</evidence>
<dbReference type="InterPro" id="IPR025997">
    <property type="entry name" value="SBP_2_dom"/>
</dbReference>
<evidence type="ECO:0000256" key="3">
    <source>
        <dbReference type="ARBA" id="ARBA00023163"/>
    </source>
</evidence>
<evidence type="ECO:0000313" key="5">
    <source>
        <dbReference type="EMBL" id="GLS19293.1"/>
    </source>
</evidence>
<name>A0ABQ6CG03_9HYPH</name>
<dbReference type="Gene3D" id="1.10.260.40">
    <property type="entry name" value="lambda repressor-like DNA-binding domains"/>
    <property type="match status" value="1"/>
</dbReference>
<dbReference type="Proteomes" id="UP001156882">
    <property type="component" value="Unassembled WGS sequence"/>
</dbReference>
<dbReference type="SUPFAM" id="SSF47413">
    <property type="entry name" value="lambda repressor-like DNA-binding domains"/>
    <property type="match status" value="1"/>
</dbReference>
<sequence>MEGELNVRATLSDVAREAGFSSATVDRVLNGRPGVRNRTRDIILDTAQRLGYVLDSAGGGEGEETGGAGSLRLDFVLPSVSNAFMRKLCDQIEEQAGQRAGIDARVQTVEDFTPDNLARVLYDLRGRTSGVGVIALDHPTVREAIRSLAADGVKVVTIASDILSVPRVAYIGIDNRAAGRLAGYLAGRFMGVGRTGKVALFAGSLSYRGHEEREMGFRHILAEENPGLQIVELREMGDDSARAYGEAKALLERHPDLSAIYNIGAGSSGIAQALKECGRARSVVFVGHEVTEDTKPLLLDGTLDAVIDQNPRVEAREALNTLIQSIRGLPIIAHPPRLQVIFKENIPEV</sequence>
<dbReference type="EMBL" id="BSPC01000022">
    <property type="protein sequence ID" value="GLS19293.1"/>
    <property type="molecule type" value="Genomic_DNA"/>
</dbReference>
<feature type="domain" description="HTH lacI-type" evidence="4">
    <location>
        <begin position="9"/>
        <end position="63"/>
    </location>
</feature>
<proteinExistence type="predicted"/>
<keyword evidence="3" id="KW-0804">Transcription</keyword>
<dbReference type="SMART" id="SM00354">
    <property type="entry name" value="HTH_LACI"/>
    <property type="match status" value="1"/>
</dbReference>
<keyword evidence="6" id="KW-1185">Reference proteome</keyword>